<organism evidence="2 3">
    <name type="scientific">Euphydryas editha</name>
    <name type="common">Edith's checkerspot</name>
    <dbReference type="NCBI Taxonomy" id="104508"/>
    <lineage>
        <taxon>Eukaryota</taxon>
        <taxon>Metazoa</taxon>
        <taxon>Ecdysozoa</taxon>
        <taxon>Arthropoda</taxon>
        <taxon>Hexapoda</taxon>
        <taxon>Insecta</taxon>
        <taxon>Pterygota</taxon>
        <taxon>Neoptera</taxon>
        <taxon>Endopterygota</taxon>
        <taxon>Lepidoptera</taxon>
        <taxon>Glossata</taxon>
        <taxon>Ditrysia</taxon>
        <taxon>Papilionoidea</taxon>
        <taxon>Nymphalidae</taxon>
        <taxon>Nymphalinae</taxon>
        <taxon>Euphydryas</taxon>
    </lineage>
</organism>
<comment type="caution">
    <text evidence="2">The sequence shown here is derived from an EMBL/GenBank/DDBJ whole genome shotgun (WGS) entry which is preliminary data.</text>
</comment>
<proteinExistence type="predicted"/>
<dbReference type="PANTHER" id="PTHR37445">
    <property type="entry name" value="PROTEIN CBG24663"/>
    <property type="match status" value="1"/>
</dbReference>
<reference evidence="2" key="1">
    <citation type="submission" date="2022-03" db="EMBL/GenBank/DDBJ databases">
        <authorList>
            <person name="Tunstrom K."/>
        </authorList>
    </citation>
    <scope>NUCLEOTIDE SEQUENCE</scope>
</reference>
<evidence type="ECO:0008006" key="4">
    <source>
        <dbReference type="Google" id="ProtNLM"/>
    </source>
</evidence>
<protein>
    <recommendedName>
        <fullName evidence="4">Endonuclease-reverse transcriptase</fullName>
    </recommendedName>
</protein>
<evidence type="ECO:0000313" key="3">
    <source>
        <dbReference type="Proteomes" id="UP001153954"/>
    </source>
</evidence>
<accession>A0AAU9V9Q0</accession>
<dbReference type="EMBL" id="CAKOGL010000030">
    <property type="protein sequence ID" value="CAH2106983.1"/>
    <property type="molecule type" value="Genomic_DNA"/>
</dbReference>
<feature type="coiled-coil region" evidence="1">
    <location>
        <begin position="34"/>
        <end position="68"/>
    </location>
</feature>
<gene>
    <name evidence="2" type="ORF">EEDITHA_LOCUS21052</name>
</gene>
<keyword evidence="1" id="KW-0175">Coiled coil</keyword>
<evidence type="ECO:0000313" key="2">
    <source>
        <dbReference type="EMBL" id="CAH2106983.1"/>
    </source>
</evidence>
<evidence type="ECO:0000256" key="1">
    <source>
        <dbReference type="SAM" id="Coils"/>
    </source>
</evidence>
<keyword evidence="3" id="KW-1185">Reference proteome</keyword>
<dbReference type="Proteomes" id="UP001153954">
    <property type="component" value="Unassembled WGS sequence"/>
</dbReference>
<dbReference type="AlphaFoldDB" id="A0AAU9V9Q0"/>
<name>A0AAU9V9Q0_EUPED</name>
<dbReference type="PANTHER" id="PTHR37445:SF3">
    <property type="entry name" value="ZINC FINGER PHD-TYPE DOMAIN-CONTAINING PROTEIN"/>
    <property type="match status" value="1"/>
</dbReference>
<sequence length="189" mass="21813">MENQSSMDPLLNKIKEQMALQTIEITAAITESVSKSLDEKLAALLEENKSLKQEVAIMKQKLNYLEDEKKKTNLIFFGINETEKNNQLIENVTKIIEKETKIPIQPFEINKAFRLGSKGTNARPILVSFTSTWKRNQIFKNKKNCTSGSGIHIKEDFSKETLERRRELIPRMLQERQKGKIAYIKKKTG</sequence>
<dbReference type="Gene3D" id="3.30.70.1820">
    <property type="entry name" value="L1 transposable element, RRM domain"/>
    <property type="match status" value="1"/>
</dbReference>